<gene>
    <name evidence="1" type="ORF">HQN87_24635</name>
</gene>
<proteinExistence type="predicted"/>
<dbReference type="RefSeq" id="WP_173138713.1">
    <property type="nucleotide sequence ID" value="NZ_JABMKX010000015.1"/>
</dbReference>
<dbReference type="Proteomes" id="UP000711047">
    <property type="component" value="Unassembled WGS sequence"/>
</dbReference>
<evidence type="ECO:0000313" key="1">
    <source>
        <dbReference type="EMBL" id="NQX48522.1"/>
    </source>
</evidence>
<protein>
    <submittedName>
        <fullName evidence="1">Uncharacterized protein</fullName>
    </submittedName>
</protein>
<comment type="caution">
    <text evidence="1">The sequence shown here is derived from an EMBL/GenBank/DDBJ whole genome shotgun (WGS) entry which is preliminary data.</text>
</comment>
<evidence type="ECO:0000313" key="2">
    <source>
        <dbReference type="Proteomes" id="UP000711047"/>
    </source>
</evidence>
<name>A0ABX2DUZ3_9BACL</name>
<dbReference type="EMBL" id="JABMKX010000015">
    <property type="protein sequence ID" value="NQX48522.1"/>
    <property type="molecule type" value="Genomic_DNA"/>
</dbReference>
<keyword evidence="2" id="KW-1185">Reference proteome</keyword>
<sequence>MNKKTRKIKVQDKNYVYVINQKYHQGVSEINLSVSLKGQKNVTCSFQFCTWDDPISGSPLLVGVHLKKRASDDIEGFNLNYPGVVKQFIMYGLENGWSGSNRITFSDGLEILENMGYDVLWLKIGPNLQ</sequence>
<reference evidence="1 2" key="1">
    <citation type="submission" date="2020-05" db="EMBL/GenBank/DDBJ databases">
        <title>Paenibacillus glebae, sp. nov., Paenibacillus humi sp. nov., Paenibacillus pedi sp. nov., Paenibacillus terrestris sp. nov. and Paenibacillus terricola sp. nov., isolated from a forest top soil sample.</title>
        <authorList>
            <person name="Qi S."/>
            <person name="Carlier A."/>
            <person name="Cnockaert M."/>
            <person name="Vandamme P."/>
        </authorList>
    </citation>
    <scope>NUCLEOTIDE SEQUENCE [LARGE SCALE GENOMIC DNA]</scope>
    <source>
        <strain evidence="1 2">LMG 29502</strain>
    </source>
</reference>
<organism evidence="1 2">
    <name type="scientific">Paenibacillus tritici</name>
    <dbReference type="NCBI Taxonomy" id="1873425"/>
    <lineage>
        <taxon>Bacteria</taxon>
        <taxon>Bacillati</taxon>
        <taxon>Bacillota</taxon>
        <taxon>Bacilli</taxon>
        <taxon>Bacillales</taxon>
        <taxon>Paenibacillaceae</taxon>
        <taxon>Paenibacillus</taxon>
    </lineage>
</organism>
<accession>A0ABX2DUZ3</accession>